<gene>
    <name evidence="10" type="ORF">NCTC10437_00975</name>
</gene>
<dbReference type="AlphaFoldDB" id="A0A3S4RT80"/>
<dbReference type="GO" id="GO:0006302">
    <property type="term" value="P:double-strand break repair"/>
    <property type="evidence" value="ECO:0007669"/>
    <property type="project" value="TreeGrafter"/>
</dbReference>
<comment type="cofactor">
    <cofactor evidence="1">
        <name>Mn(2+)</name>
        <dbReference type="ChEBI" id="CHEBI:29035"/>
    </cofactor>
</comment>
<dbReference type="SUPFAM" id="SSF56219">
    <property type="entry name" value="DNase I-like"/>
    <property type="match status" value="1"/>
</dbReference>
<keyword evidence="8" id="KW-0234">DNA repair</keyword>
<dbReference type="GO" id="GO:0003697">
    <property type="term" value="F:single-stranded DNA binding"/>
    <property type="evidence" value="ECO:0007669"/>
    <property type="project" value="TreeGrafter"/>
</dbReference>
<dbReference type="Proteomes" id="UP000279306">
    <property type="component" value="Chromosome"/>
</dbReference>
<dbReference type="InterPro" id="IPR005135">
    <property type="entry name" value="Endo/exonuclease/phosphatase"/>
</dbReference>
<keyword evidence="7" id="KW-0460">Magnesium</keyword>
<protein>
    <submittedName>
        <fullName evidence="10">Metal-dependent hydrolase</fullName>
    </submittedName>
</protein>
<evidence type="ECO:0000256" key="1">
    <source>
        <dbReference type="ARBA" id="ARBA00001936"/>
    </source>
</evidence>
<keyword evidence="4" id="KW-0479">Metal-binding</keyword>
<dbReference type="PANTHER" id="PTHR15822">
    <property type="entry name" value="TRAF AND TNF RECEPTOR-ASSOCIATED PROTEIN"/>
    <property type="match status" value="1"/>
</dbReference>
<evidence type="ECO:0000313" key="11">
    <source>
        <dbReference type="Proteomes" id="UP000279306"/>
    </source>
</evidence>
<dbReference type="GO" id="GO:0005737">
    <property type="term" value="C:cytoplasm"/>
    <property type="evidence" value="ECO:0007669"/>
    <property type="project" value="TreeGrafter"/>
</dbReference>
<organism evidence="10 11">
    <name type="scientific">Mycolicibacterium aurum</name>
    <name type="common">Mycobacterium aurum</name>
    <dbReference type="NCBI Taxonomy" id="1791"/>
    <lineage>
        <taxon>Bacteria</taxon>
        <taxon>Bacillati</taxon>
        <taxon>Actinomycetota</taxon>
        <taxon>Actinomycetes</taxon>
        <taxon>Mycobacteriales</taxon>
        <taxon>Mycobacteriaceae</taxon>
        <taxon>Mycolicibacterium</taxon>
    </lineage>
</organism>
<reference evidence="10 11" key="1">
    <citation type="submission" date="2018-12" db="EMBL/GenBank/DDBJ databases">
        <authorList>
            <consortium name="Pathogen Informatics"/>
        </authorList>
    </citation>
    <scope>NUCLEOTIDE SEQUENCE [LARGE SCALE GENOMIC DNA]</scope>
    <source>
        <strain evidence="10 11">NCTC10437</strain>
    </source>
</reference>
<evidence type="ECO:0000256" key="5">
    <source>
        <dbReference type="ARBA" id="ARBA00022763"/>
    </source>
</evidence>
<accession>A0A3S4RT80</accession>
<dbReference type="InterPro" id="IPR036691">
    <property type="entry name" value="Endo/exonu/phosph_ase_sf"/>
</dbReference>
<dbReference type="PANTHER" id="PTHR15822:SF4">
    <property type="entry name" value="TYROSYL-DNA PHOSPHODIESTERASE 2"/>
    <property type="match status" value="1"/>
</dbReference>
<evidence type="ECO:0000256" key="2">
    <source>
        <dbReference type="ARBA" id="ARBA00001946"/>
    </source>
</evidence>
<dbReference type="GO" id="GO:0046872">
    <property type="term" value="F:metal ion binding"/>
    <property type="evidence" value="ECO:0007669"/>
    <property type="project" value="UniProtKB-KW"/>
</dbReference>
<evidence type="ECO:0000259" key="9">
    <source>
        <dbReference type="Pfam" id="PF03372"/>
    </source>
</evidence>
<evidence type="ECO:0000313" key="10">
    <source>
        <dbReference type="EMBL" id="VEG51862.1"/>
    </source>
</evidence>
<dbReference type="RefSeq" id="WP_083443262.1">
    <property type="nucleotide sequence ID" value="NZ_CVQQ01000025.1"/>
</dbReference>
<dbReference type="InterPro" id="IPR051547">
    <property type="entry name" value="TDP2-like"/>
</dbReference>
<dbReference type="KEGG" id="mauu:NCTC10437_00975"/>
<keyword evidence="6 10" id="KW-0378">Hydrolase</keyword>
<evidence type="ECO:0000256" key="7">
    <source>
        <dbReference type="ARBA" id="ARBA00022842"/>
    </source>
</evidence>
<sequence length="296" mass="34015">MTLLRRRRIVVPVGRFDASADRWRDSTRSGSVECAHLTVTTYNIWFNDLYRQQRYRAIAALLSRELPDVMVFQEVTEAALEVFLAQSWIRKHYSRVAVTGEGNYGMLLLSRLPIRRSTYTRLPTRLGRGYLTAEFTINGVDQKIVSVHLESGKQGKGLRARQLSCLFRAFRTDPDVLLLGDFNMRDNENHLLDPRYQDVWPTLRPDESGFTEDTSINLMRYDMKNKHRHVRFDRVLVKGPAWRADGIGLLGCEPITPSLPRIFPSDHFGVLCRLTAQPVSGAPAGRTGWRRRVISR</sequence>
<evidence type="ECO:0000256" key="4">
    <source>
        <dbReference type="ARBA" id="ARBA00022723"/>
    </source>
</evidence>
<keyword evidence="5" id="KW-0227">DNA damage</keyword>
<dbReference type="STRING" id="1791.GCA_001049355_05108"/>
<dbReference type="Gene3D" id="3.60.10.10">
    <property type="entry name" value="Endonuclease/exonuclease/phosphatase"/>
    <property type="match status" value="1"/>
</dbReference>
<dbReference type="OrthoDB" id="9787701at2"/>
<keyword evidence="3" id="KW-0540">Nuclease</keyword>
<feature type="domain" description="Endonuclease/exonuclease/phosphatase" evidence="9">
    <location>
        <begin position="41"/>
        <end position="267"/>
    </location>
</feature>
<dbReference type="GO" id="GO:0070260">
    <property type="term" value="F:5'-tyrosyl-DNA phosphodiesterase activity"/>
    <property type="evidence" value="ECO:0007669"/>
    <property type="project" value="TreeGrafter"/>
</dbReference>
<dbReference type="GO" id="GO:0004518">
    <property type="term" value="F:nuclease activity"/>
    <property type="evidence" value="ECO:0007669"/>
    <property type="project" value="UniProtKB-KW"/>
</dbReference>
<evidence type="ECO:0000256" key="6">
    <source>
        <dbReference type="ARBA" id="ARBA00022801"/>
    </source>
</evidence>
<evidence type="ECO:0000256" key="8">
    <source>
        <dbReference type="ARBA" id="ARBA00023204"/>
    </source>
</evidence>
<comment type="cofactor">
    <cofactor evidence="2">
        <name>Mg(2+)</name>
        <dbReference type="ChEBI" id="CHEBI:18420"/>
    </cofactor>
</comment>
<keyword evidence="11" id="KW-1185">Reference proteome</keyword>
<evidence type="ECO:0000256" key="3">
    <source>
        <dbReference type="ARBA" id="ARBA00022722"/>
    </source>
</evidence>
<proteinExistence type="predicted"/>
<dbReference type="Pfam" id="PF03372">
    <property type="entry name" value="Exo_endo_phos"/>
    <property type="match status" value="1"/>
</dbReference>
<dbReference type="EMBL" id="LR134356">
    <property type="protein sequence ID" value="VEG51862.1"/>
    <property type="molecule type" value="Genomic_DNA"/>
</dbReference>
<name>A0A3S4RT80_MYCAU</name>
<dbReference type="CDD" id="cd09080">
    <property type="entry name" value="TDP2"/>
    <property type="match status" value="1"/>
</dbReference>